<evidence type="ECO:0000313" key="2">
    <source>
        <dbReference type="EMBL" id="OGY25180.1"/>
    </source>
</evidence>
<dbReference type="SUPFAM" id="SSF117916">
    <property type="entry name" value="Fe-S cluster assembly (FSCA) domain-like"/>
    <property type="match status" value="1"/>
</dbReference>
<dbReference type="InterPro" id="IPR034904">
    <property type="entry name" value="FSCA_dom_sf"/>
</dbReference>
<evidence type="ECO:0000259" key="1">
    <source>
        <dbReference type="Pfam" id="PF01883"/>
    </source>
</evidence>
<accession>A0A1G1WCF5</accession>
<name>A0A1G1WCF5_9BACT</name>
<evidence type="ECO:0000313" key="3">
    <source>
        <dbReference type="Proteomes" id="UP000178162"/>
    </source>
</evidence>
<comment type="caution">
    <text evidence="2">The sequence shown here is derived from an EMBL/GenBank/DDBJ whole genome shotgun (WGS) entry which is preliminary data.</text>
</comment>
<reference evidence="2 3" key="1">
    <citation type="journal article" date="2016" name="Nat. Commun.">
        <title>Thousands of microbial genomes shed light on interconnected biogeochemical processes in an aquifer system.</title>
        <authorList>
            <person name="Anantharaman K."/>
            <person name="Brown C.T."/>
            <person name="Hug L.A."/>
            <person name="Sharon I."/>
            <person name="Castelle C.J."/>
            <person name="Probst A.J."/>
            <person name="Thomas B.C."/>
            <person name="Singh A."/>
            <person name="Wilkins M.J."/>
            <person name="Karaoz U."/>
            <person name="Brodie E.L."/>
            <person name="Williams K.H."/>
            <person name="Hubbard S.S."/>
            <person name="Banfield J.F."/>
        </authorList>
    </citation>
    <scope>NUCLEOTIDE SEQUENCE [LARGE SCALE GENOMIC DNA]</scope>
</reference>
<sequence length="98" mass="10920">MSKNPVIEKLKEVKDPELLINIVDLGLIYKAEIRGKTAFVLMTLTFPGCPLGSVINREVNEKLKTLPGIDDVRLEITFDPPWDFSKVSPQAKAELGII</sequence>
<feature type="domain" description="MIP18 family-like" evidence="1">
    <location>
        <begin position="6"/>
        <end position="73"/>
    </location>
</feature>
<gene>
    <name evidence="2" type="ORF">A2134_00595</name>
</gene>
<protein>
    <recommendedName>
        <fullName evidence="1">MIP18 family-like domain-containing protein</fullName>
    </recommendedName>
</protein>
<dbReference type="Gene3D" id="3.30.300.130">
    <property type="entry name" value="Fe-S cluster assembly (FSCA)"/>
    <property type="match status" value="1"/>
</dbReference>
<dbReference type="STRING" id="1802595.A2134_00595"/>
<dbReference type="AlphaFoldDB" id="A0A1G1WCF5"/>
<dbReference type="EMBL" id="MHCR01000022">
    <property type="protein sequence ID" value="OGY25180.1"/>
    <property type="molecule type" value="Genomic_DNA"/>
</dbReference>
<dbReference type="InterPro" id="IPR002744">
    <property type="entry name" value="MIP18-like"/>
</dbReference>
<proteinExistence type="predicted"/>
<dbReference type="Pfam" id="PF01883">
    <property type="entry name" value="FeS_assembly_P"/>
    <property type="match status" value="1"/>
</dbReference>
<dbReference type="InterPro" id="IPR052339">
    <property type="entry name" value="Fe-S_Maturation_MIP18"/>
</dbReference>
<dbReference type="PANTHER" id="PTHR42831">
    <property type="entry name" value="FE-S PROTEIN MATURATION AUXILIARY FACTOR YITW"/>
    <property type="match status" value="1"/>
</dbReference>
<dbReference type="Proteomes" id="UP000178162">
    <property type="component" value="Unassembled WGS sequence"/>
</dbReference>
<organism evidence="2 3">
    <name type="scientific">Candidatus Woykebacteria bacterium RBG_16_39_9b</name>
    <dbReference type="NCBI Taxonomy" id="1802595"/>
    <lineage>
        <taxon>Bacteria</taxon>
        <taxon>Candidatus Woykeibacteriota</taxon>
    </lineage>
</organism>
<dbReference type="PANTHER" id="PTHR42831:SF1">
    <property type="entry name" value="FE-S PROTEIN MATURATION AUXILIARY FACTOR YITW"/>
    <property type="match status" value="1"/>
</dbReference>